<dbReference type="InterPro" id="IPR013341">
    <property type="entry name" value="Mandelate_racemase_N_dom"/>
</dbReference>
<evidence type="ECO:0000256" key="2">
    <source>
        <dbReference type="ARBA" id="ARBA00001946"/>
    </source>
</evidence>
<keyword evidence="7 12" id="KW-0460">Magnesium</keyword>
<feature type="binding site" evidence="11">
    <location>
        <begin position="343"/>
        <end position="345"/>
    </location>
    <ligand>
        <name>substrate</name>
    </ligand>
</feature>
<dbReference type="UniPathway" id="UPA00564">
    <property type="reaction ID" value="UER00627"/>
</dbReference>
<dbReference type="EC" id="4.2.1.40" evidence="5 9"/>
<evidence type="ECO:0000256" key="11">
    <source>
        <dbReference type="PIRSR" id="PIRSR617653-2"/>
    </source>
</evidence>
<dbReference type="SUPFAM" id="SSF51604">
    <property type="entry name" value="Enolase C-terminal domain-like"/>
    <property type="match status" value="1"/>
</dbReference>
<evidence type="ECO:0000256" key="4">
    <source>
        <dbReference type="ARBA" id="ARBA00009938"/>
    </source>
</evidence>
<comment type="similarity">
    <text evidence="4">Belongs to the mandelate racemase/muconate lactonizing enzyme family. GlucD subfamily.</text>
</comment>
<dbReference type="SMART" id="SM00922">
    <property type="entry name" value="MR_MLE"/>
    <property type="match status" value="1"/>
</dbReference>
<dbReference type="Pfam" id="PF02746">
    <property type="entry name" value="MR_MLE_N"/>
    <property type="match status" value="1"/>
</dbReference>
<dbReference type="PANTHER" id="PTHR48080">
    <property type="entry name" value="D-GALACTONATE DEHYDRATASE-RELATED"/>
    <property type="match status" value="1"/>
</dbReference>
<keyword evidence="8" id="KW-0456">Lyase</keyword>
<dbReference type="SFLD" id="SFLDF00005">
    <property type="entry name" value="glucarate_dehydratase"/>
    <property type="match status" value="1"/>
</dbReference>
<feature type="binding site" evidence="11">
    <location>
        <begin position="239"/>
        <end position="241"/>
    </location>
    <ligand>
        <name>substrate</name>
    </ligand>
</feature>
<feature type="binding site" evidence="12">
    <location>
        <position position="293"/>
    </location>
    <ligand>
        <name>Mg(2+)</name>
        <dbReference type="ChEBI" id="CHEBI:18420"/>
    </ligand>
</feature>
<evidence type="ECO:0000256" key="12">
    <source>
        <dbReference type="PIRSR" id="PIRSR617653-3"/>
    </source>
</evidence>
<dbReference type="Gene3D" id="3.20.20.120">
    <property type="entry name" value="Enolase-like C-terminal domain"/>
    <property type="match status" value="1"/>
</dbReference>
<dbReference type="SFLD" id="SFLDS00001">
    <property type="entry name" value="Enolase"/>
    <property type="match status" value="1"/>
</dbReference>
<comment type="pathway">
    <text evidence="3">Carbohydrate acid metabolism; D-glucarate degradation; 2,5-dioxopentanoate from D-glucarate: step 1/2.</text>
</comment>
<protein>
    <recommendedName>
        <fullName evidence="5 9">Glucarate dehydratase</fullName>
        <ecNumber evidence="5 9">4.2.1.40</ecNumber>
    </recommendedName>
</protein>
<dbReference type="InterPro" id="IPR029017">
    <property type="entry name" value="Enolase-like_N"/>
</dbReference>
<dbReference type="Gene3D" id="3.30.390.10">
    <property type="entry name" value="Enolase-like, N-terminal domain"/>
    <property type="match status" value="1"/>
</dbReference>
<dbReference type="AlphaFoldDB" id="A0A158CB10"/>
<feature type="binding site" evidence="11">
    <location>
        <position position="154"/>
    </location>
    <ligand>
        <name>substrate</name>
    </ligand>
</feature>
<dbReference type="CDD" id="cd03323">
    <property type="entry name" value="D-glucarate_dehydratase"/>
    <property type="match status" value="1"/>
</dbReference>
<accession>A0A158CB10</accession>
<feature type="binding site" evidence="12">
    <location>
        <position position="270"/>
    </location>
    <ligand>
        <name>Mg(2+)</name>
        <dbReference type="ChEBI" id="CHEBI:18420"/>
    </ligand>
</feature>
<dbReference type="GO" id="GO:0008872">
    <property type="term" value="F:glucarate dehydratase activity"/>
    <property type="evidence" value="ECO:0007669"/>
    <property type="project" value="UniProtKB-UniRule"/>
</dbReference>
<dbReference type="InterPro" id="IPR013342">
    <property type="entry name" value="Mandelate_racemase_C"/>
</dbReference>
<keyword evidence="15" id="KW-1185">Reference proteome</keyword>
<evidence type="ECO:0000313" key="14">
    <source>
        <dbReference type="EMBL" id="SAK79096.1"/>
    </source>
</evidence>
<feature type="active site" description="Proton acceptor" evidence="10">
    <location>
        <position position="343"/>
    </location>
</feature>
<dbReference type="InterPro" id="IPR034593">
    <property type="entry name" value="DgoD-like"/>
</dbReference>
<dbReference type="GO" id="GO:0042838">
    <property type="term" value="P:D-glucarate catabolic process"/>
    <property type="evidence" value="ECO:0007669"/>
    <property type="project" value="UniProtKB-UniPathway"/>
</dbReference>
<evidence type="ECO:0000256" key="1">
    <source>
        <dbReference type="ARBA" id="ARBA00001426"/>
    </source>
</evidence>
<dbReference type="InterPro" id="IPR036849">
    <property type="entry name" value="Enolase-like_C_sf"/>
</dbReference>
<feature type="binding site" evidence="11">
    <location>
        <position position="425"/>
    </location>
    <ligand>
        <name>substrate</name>
    </ligand>
</feature>
<evidence type="ECO:0000256" key="3">
    <source>
        <dbReference type="ARBA" id="ARBA00005183"/>
    </source>
</evidence>
<keyword evidence="6 12" id="KW-0479">Metal-binding</keyword>
<comment type="caution">
    <text evidence="14">The sequence shown here is derived from an EMBL/GenBank/DDBJ whole genome shotgun (WGS) entry which is preliminary data.</text>
</comment>
<dbReference type="InterPro" id="IPR029065">
    <property type="entry name" value="Enolase_C-like"/>
</dbReference>
<organism evidence="14 15">
    <name type="scientific">Caballeronia catudaia</name>
    <dbReference type="NCBI Taxonomy" id="1777136"/>
    <lineage>
        <taxon>Bacteria</taxon>
        <taxon>Pseudomonadati</taxon>
        <taxon>Pseudomonadota</taxon>
        <taxon>Betaproteobacteria</taxon>
        <taxon>Burkholderiales</taxon>
        <taxon>Burkholderiaceae</taxon>
        <taxon>Caballeronia</taxon>
    </lineage>
</organism>
<comment type="cofactor">
    <cofactor evidence="2 12">
        <name>Mg(2+)</name>
        <dbReference type="ChEBI" id="CHEBI:18420"/>
    </cofactor>
</comment>
<feature type="binding site" evidence="11">
    <location>
        <position position="209"/>
    </location>
    <ligand>
        <name>substrate</name>
    </ligand>
</feature>
<evidence type="ECO:0000259" key="13">
    <source>
        <dbReference type="SMART" id="SM00922"/>
    </source>
</evidence>
<evidence type="ECO:0000256" key="8">
    <source>
        <dbReference type="ARBA" id="ARBA00023239"/>
    </source>
</evidence>
<comment type="catalytic activity">
    <reaction evidence="1">
        <text>D-glucarate = 5-dehydro-4-deoxy-D-glucarate + H2O</text>
        <dbReference type="Rhea" id="RHEA:14573"/>
        <dbReference type="ChEBI" id="CHEBI:15377"/>
        <dbReference type="ChEBI" id="CHEBI:30612"/>
        <dbReference type="ChEBI" id="CHEBI:42819"/>
        <dbReference type="EC" id="4.2.1.40"/>
    </reaction>
</comment>
<evidence type="ECO:0000256" key="7">
    <source>
        <dbReference type="ARBA" id="ARBA00022842"/>
    </source>
</evidence>
<dbReference type="RefSeq" id="WP_061126515.1">
    <property type="nucleotide sequence ID" value="NZ_FCOF02000026.1"/>
</dbReference>
<dbReference type="InterPro" id="IPR034598">
    <property type="entry name" value="GlucD-like"/>
</dbReference>
<feature type="binding site" evidence="11">
    <location>
        <position position="107"/>
    </location>
    <ligand>
        <name>substrate</name>
    </ligand>
</feature>
<dbReference type="Pfam" id="PF13378">
    <property type="entry name" value="MR_MLE_C"/>
    <property type="match status" value="1"/>
</dbReference>
<feature type="binding site" evidence="11">
    <location>
        <position position="372"/>
    </location>
    <ligand>
        <name>substrate</name>
    </ligand>
</feature>
<dbReference type="OrthoDB" id="193563at2"/>
<sequence>MSTNAVKPNATPKVTELRVVPVAGRDSMLMNLSGAHGPFFTRNIVILKDSAGNTGVGEVPGGESIRKTIDDARAYVVGQSIGNMQAILNRVRTAFADRDAGGRGLQTFDLRTTIHAVTALEAALLDLLGQHLGVPVAALLGEGQQRDEVEMLGYLFYVGDRNKTDLPYASGAEGKDDWERVRTEVALTPEAVVRLAEAAQARYGFNDFKLKGGVLSGDAEMEAATALAERFPEARVTLDPNGAWSLAEAIRLCRDKRDVLAYAEDPCGAENGYSGREVMAEFRRATGLPTATNMIATDWRQMGHAIQLQSVDIPLADPHFWTMQGSVRVAQMCNDWGLTWGSHSNNHFDVSLAMFTHVAAAAPGKITAIDTHWIWQDGQRLTRDPLRIVGGKVKVPEVPGLGVELDMDEVAKAHELYQKHGLGARDDGVAMQYLIPNWKFDNKKPCLVR</sequence>
<name>A0A158CB10_9BURK</name>
<evidence type="ECO:0000256" key="6">
    <source>
        <dbReference type="ARBA" id="ARBA00022723"/>
    </source>
</evidence>
<feature type="binding site" evidence="11">
    <location>
        <position position="293"/>
    </location>
    <ligand>
        <name>substrate</name>
    </ligand>
</feature>
<reference evidence="14" key="1">
    <citation type="submission" date="2016-01" db="EMBL/GenBank/DDBJ databases">
        <authorList>
            <person name="Peeters C."/>
        </authorList>
    </citation>
    <scope>NUCLEOTIDE SEQUENCE [LARGE SCALE GENOMIC DNA]</scope>
    <source>
        <strain evidence="14">LMG 29318</strain>
    </source>
</reference>
<evidence type="ECO:0000256" key="10">
    <source>
        <dbReference type="PIRSR" id="PIRSR617653-1"/>
    </source>
</evidence>
<evidence type="ECO:0000256" key="5">
    <source>
        <dbReference type="ARBA" id="ARBA00011973"/>
    </source>
</evidence>
<dbReference type="InterPro" id="IPR017653">
    <property type="entry name" value="Glucarate_dehydratase"/>
</dbReference>
<dbReference type="PANTHER" id="PTHR48080:SF4">
    <property type="entry name" value="GLUCARATE DEHYDRATASE"/>
    <property type="match status" value="1"/>
</dbReference>
<dbReference type="SUPFAM" id="SSF54826">
    <property type="entry name" value="Enolase N-terminal domain-like"/>
    <property type="match status" value="1"/>
</dbReference>
<feature type="active site" description="Proton acceptor" evidence="10">
    <location>
        <position position="211"/>
    </location>
</feature>
<feature type="binding site" evidence="12">
    <location>
        <position position="239"/>
    </location>
    <ligand>
        <name>Mg(2+)</name>
        <dbReference type="ChEBI" id="CHEBI:18420"/>
    </ligand>
</feature>
<dbReference type="NCBIfam" id="TIGR03247">
    <property type="entry name" value="glucar-dehydr"/>
    <property type="match status" value="1"/>
</dbReference>
<evidence type="ECO:0000313" key="15">
    <source>
        <dbReference type="Proteomes" id="UP000054870"/>
    </source>
</evidence>
<feature type="domain" description="Mandelate racemase/muconate lactonizing enzyme C-terminal" evidence="13">
    <location>
        <begin position="189"/>
        <end position="289"/>
    </location>
</feature>
<dbReference type="EMBL" id="FCOF02000026">
    <property type="protein sequence ID" value="SAK79096.1"/>
    <property type="molecule type" value="Genomic_DNA"/>
</dbReference>
<gene>
    <name evidence="14" type="ORF">AWB75_04763</name>
</gene>
<dbReference type="GO" id="GO:0000287">
    <property type="term" value="F:magnesium ion binding"/>
    <property type="evidence" value="ECO:0007669"/>
    <property type="project" value="UniProtKB-UniRule"/>
</dbReference>
<evidence type="ECO:0000256" key="9">
    <source>
        <dbReference type="NCBIfam" id="TIGR03247"/>
    </source>
</evidence>
<feature type="binding site" evidence="11">
    <location>
        <position position="36"/>
    </location>
    <ligand>
        <name>substrate</name>
    </ligand>
</feature>
<proteinExistence type="inferred from homology"/>
<dbReference type="SFLD" id="SFLDG00055">
    <property type="entry name" value="glucarate_dehydratase"/>
    <property type="match status" value="1"/>
</dbReference>
<dbReference type="Proteomes" id="UP000054870">
    <property type="component" value="Unassembled WGS sequence"/>
</dbReference>